<dbReference type="EMBL" id="BQMJ01000042">
    <property type="protein sequence ID" value="GJQ13356.1"/>
    <property type="molecule type" value="Genomic_DNA"/>
</dbReference>
<dbReference type="InterPro" id="IPR036390">
    <property type="entry name" value="WH_DNA-bd_sf"/>
</dbReference>
<dbReference type="Pfam" id="PF10602">
    <property type="entry name" value="RPN7"/>
    <property type="match status" value="1"/>
</dbReference>
<feature type="coiled-coil region" evidence="2">
    <location>
        <begin position="68"/>
        <end position="95"/>
    </location>
</feature>
<dbReference type="Pfam" id="PF21154">
    <property type="entry name" value="RPN7_PSMD6_C"/>
    <property type="match status" value="1"/>
</dbReference>
<sequence>MNTAVDVTQDICFQIADLKFQAKELNDTNATERLKNILINRKALPLLQALAKDLPSIAVTLEETDTLKASNDQELASIEEKIKDAEQNLGESEVQEALVARADFLARIGSFQEAIDAYEKAESHAVGVGSKLDILFVILRLGLAGFISKKLLAKTLERSKDLVENGGDWERRNRLKVYEATYLFQKRDFKAASKLLLDSLATFSAYEVHSYSQFIFYTILSSLIAVDRPTLKTQVVTSPEVLSCASQLKTVFGLLNGLVLCNYHQFMNALLGLFGELEHDRYLKPHNFYIIRELRIVAYHQFLISYQSVTLEAMAKAFGFSQSFLDKELARFIVSGRINCKIDRVQGVIETNRPDTRNSLYQQTIKQGDVVLNKIQKLSRFIDI</sequence>
<comment type="caution">
    <text evidence="4">The sequence shown here is derived from an EMBL/GenBank/DDBJ whole genome shotgun (WGS) entry which is preliminary data.</text>
</comment>
<name>A0A9C7PZC2_9RHOD</name>
<dbReference type="InterPro" id="IPR011990">
    <property type="entry name" value="TPR-like_helical_dom_sf"/>
</dbReference>
<dbReference type="PANTHER" id="PTHR14145:SF1">
    <property type="entry name" value="26S PROTEASOME NON-ATPASE REGULATORY SUBUNIT 6"/>
    <property type="match status" value="1"/>
</dbReference>
<dbReference type="GO" id="GO:0043161">
    <property type="term" value="P:proteasome-mediated ubiquitin-dependent protein catabolic process"/>
    <property type="evidence" value="ECO:0007669"/>
    <property type="project" value="TreeGrafter"/>
</dbReference>
<dbReference type="InterPro" id="IPR045135">
    <property type="entry name" value="Rpn7_N"/>
</dbReference>
<dbReference type="GO" id="GO:0000502">
    <property type="term" value="C:proteasome complex"/>
    <property type="evidence" value="ECO:0007669"/>
    <property type="project" value="UniProtKB-KW"/>
</dbReference>
<evidence type="ECO:0000313" key="4">
    <source>
        <dbReference type="EMBL" id="GJQ13356.1"/>
    </source>
</evidence>
<dbReference type="InterPro" id="IPR019585">
    <property type="entry name" value="Rpn7/CSN1"/>
</dbReference>
<keyword evidence="2" id="KW-0175">Coiled coil</keyword>
<dbReference type="Pfam" id="PF01399">
    <property type="entry name" value="PCI"/>
    <property type="match status" value="1"/>
</dbReference>
<reference evidence="4" key="2">
    <citation type="submission" date="2022-01" db="EMBL/GenBank/DDBJ databases">
        <authorList>
            <person name="Hirooka S."/>
            <person name="Miyagishima S.Y."/>
        </authorList>
    </citation>
    <scope>NUCLEOTIDE SEQUENCE</scope>
    <source>
        <strain evidence="4">NBRC 102759</strain>
    </source>
</reference>
<keyword evidence="1" id="KW-0647">Proteasome</keyword>
<evidence type="ECO:0000259" key="3">
    <source>
        <dbReference type="PROSITE" id="PS50250"/>
    </source>
</evidence>
<feature type="domain" description="PCI" evidence="3">
    <location>
        <begin position="188"/>
        <end position="356"/>
    </location>
</feature>
<dbReference type="SUPFAM" id="SSF48452">
    <property type="entry name" value="TPR-like"/>
    <property type="match status" value="1"/>
</dbReference>
<dbReference type="FunFam" id="1.25.40.570:FF:000005">
    <property type="entry name" value="26S proteasome regulatory subunit N7"/>
    <property type="match status" value="1"/>
</dbReference>
<dbReference type="InterPro" id="IPR000717">
    <property type="entry name" value="PCI_dom"/>
</dbReference>
<accession>A0A9C7PZC2</accession>
<evidence type="ECO:0000256" key="2">
    <source>
        <dbReference type="SAM" id="Coils"/>
    </source>
</evidence>
<proteinExistence type="predicted"/>
<dbReference type="PANTHER" id="PTHR14145">
    <property type="entry name" value="26S PROTESOME SUBUNIT 6"/>
    <property type="match status" value="1"/>
</dbReference>
<dbReference type="InterPro" id="IPR049549">
    <property type="entry name" value="RPN7_PSMD6_C"/>
</dbReference>
<dbReference type="SUPFAM" id="SSF46785">
    <property type="entry name" value="Winged helix' DNA-binding domain"/>
    <property type="match status" value="1"/>
</dbReference>
<dbReference type="Gene3D" id="1.25.40.570">
    <property type="match status" value="1"/>
</dbReference>
<keyword evidence="5" id="KW-1185">Reference proteome</keyword>
<evidence type="ECO:0000256" key="1">
    <source>
        <dbReference type="ARBA" id="ARBA00022942"/>
    </source>
</evidence>
<dbReference type="OrthoDB" id="1452at2759"/>
<evidence type="ECO:0000313" key="5">
    <source>
        <dbReference type="Proteomes" id="UP001061958"/>
    </source>
</evidence>
<reference evidence="4" key="1">
    <citation type="journal article" date="2022" name="Proc. Natl. Acad. Sci. U.S.A.">
        <title>Life cycle and functional genomics of the unicellular red alga Galdieria for elucidating algal and plant evolution and industrial use.</title>
        <authorList>
            <person name="Hirooka S."/>
            <person name="Itabashi T."/>
            <person name="Ichinose T.M."/>
            <person name="Onuma R."/>
            <person name="Fujiwara T."/>
            <person name="Yamashita S."/>
            <person name="Jong L.W."/>
            <person name="Tomita R."/>
            <person name="Iwane A.H."/>
            <person name="Miyagishima S.Y."/>
        </authorList>
    </citation>
    <scope>NUCLEOTIDE SEQUENCE</scope>
    <source>
        <strain evidence="4">NBRC 102759</strain>
    </source>
</reference>
<gene>
    <name evidence="4" type="ORF">GpartN1_g5147.t1</name>
</gene>
<organism evidence="4 5">
    <name type="scientific">Galdieria partita</name>
    <dbReference type="NCBI Taxonomy" id="83374"/>
    <lineage>
        <taxon>Eukaryota</taxon>
        <taxon>Rhodophyta</taxon>
        <taxon>Bangiophyceae</taxon>
        <taxon>Galdieriales</taxon>
        <taxon>Galdieriaceae</taxon>
        <taxon>Galdieria</taxon>
    </lineage>
</organism>
<dbReference type="AlphaFoldDB" id="A0A9C7PZC2"/>
<dbReference type="SMART" id="SM00088">
    <property type="entry name" value="PINT"/>
    <property type="match status" value="1"/>
</dbReference>
<protein>
    <recommendedName>
        <fullName evidence="3">PCI domain-containing protein</fullName>
    </recommendedName>
</protein>
<dbReference type="PROSITE" id="PS50250">
    <property type="entry name" value="PCI"/>
    <property type="match status" value="1"/>
</dbReference>
<dbReference type="Proteomes" id="UP001061958">
    <property type="component" value="Unassembled WGS sequence"/>
</dbReference>